<feature type="region of interest" description="Disordered" evidence="1">
    <location>
        <begin position="450"/>
        <end position="473"/>
    </location>
</feature>
<reference evidence="3 4" key="1">
    <citation type="journal article" date="2018" name="BMC Genomics">
        <title>Genomic evidence for intraspecific hybridization in a clonal and extremely halotolerant yeast.</title>
        <authorList>
            <person name="Gostincar C."/>
            <person name="Stajich J.E."/>
            <person name="Zupancic J."/>
            <person name="Zalar P."/>
            <person name="Gunde-Cimerman N."/>
        </authorList>
    </citation>
    <scope>NUCLEOTIDE SEQUENCE [LARGE SCALE GENOMIC DNA]</scope>
    <source>
        <strain evidence="3 4">EXF-562</strain>
    </source>
</reference>
<feature type="domain" description="Protein kinase" evidence="2">
    <location>
        <begin position="34"/>
        <end position="355"/>
    </location>
</feature>
<evidence type="ECO:0000259" key="2">
    <source>
        <dbReference type="PROSITE" id="PS50011"/>
    </source>
</evidence>
<dbReference type="GO" id="GO:0005524">
    <property type="term" value="F:ATP binding"/>
    <property type="evidence" value="ECO:0007669"/>
    <property type="project" value="InterPro"/>
</dbReference>
<dbReference type="InterPro" id="IPR016024">
    <property type="entry name" value="ARM-type_fold"/>
</dbReference>
<name>A0A3M7HN02_HORWE</name>
<evidence type="ECO:0000256" key="1">
    <source>
        <dbReference type="SAM" id="MobiDB-lite"/>
    </source>
</evidence>
<dbReference type="SUPFAM" id="SSF48371">
    <property type="entry name" value="ARM repeat"/>
    <property type="match status" value="1"/>
</dbReference>
<protein>
    <recommendedName>
        <fullName evidence="2">Protein kinase domain-containing protein</fullName>
    </recommendedName>
</protein>
<evidence type="ECO:0000313" key="4">
    <source>
        <dbReference type="Proteomes" id="UP000280598"/>
    </source>
</evidence>
<dbReference type="Gene3D" id="1.10.510.10">
    <property type="entry name" value="Transferase(Phosphotransferase) domain 1"/>
    <property type="match status" value="1"/>
</dbReference>
<feature type="region of interest" description="Disordered" evidence="1">
    <location>
        <begin position="897"/>
        <end position="993"/>
    </location>
</feature>
<organism evidence="3 4">
    <name type="scientific">Hortaea werneckii</name>
    <name type="common">Black yeast</name>
    <name type="synonym">Cladosporium werneckii</name>
    <dbReference type="NCBI Taxonomy" id="91943"/>
    <lineage>
        <taxon>Eukaryota</taxon>
        <taxon>Fungi</taxon>
        <taxon>Dikarya</taxon>
        <taxon>Ascomycota</taxon>
        <taxon>Pezizomycotina</taxon>
        <taxon>Dothideomycetes</taxon>
        <taxon>Dothideomycetidae</taxon>
        <taxon>Mycosphaerellales</taxon>
        <taxon>Teratosphaeriaceae</taxon>
        <taxon>Hortaea</taxon>
    </lineage>
</organism>
<dbReference type="PANTHER" id="PTHR12984">
    <property type="entry name" value="SCY1-RELATED S/T PROTEIN KINASE-LIKE"/>
    <property type="match status" value="1"/>
</dbReference>
<dbReference type="Pfam" id="PF00069">
    <property type="entry name" value="Pkinase"/>
    <property type="match status" value="1"/>
</dbReference>
<evidence type="ECO:0000313" key="3">
    <source>
        <dbReference type="EMBL" id="RMZ14588.1"/>
    </source>
</evidence>
<dbReference type="VEuPathDB" id="FungiDB:BTJ68_15554"/>
<accession>A0A3M7HN02</accession>
<feature type="compositionally biased region" description="Gly residues" evidence="1">
    <location>
        <begin position="968"/>
        <end position="985"/>
    </location>
</feature>
<feature type="region of interest" description="Disordered" evidence="1">
    <location>
        <begin position="839"/>
        <end position="885"/>
    </location>
</feature>
<dbReference type="InterPro" id="IPR000719">
    <property type="entry name" value="Prot_kinase_dom"/>
</dbReference>
<dbReference type="InterPro" id="IPR011989">
    <property type="entry name" value="ARM-like"/>
</dbReference>
<feature type="compositionally biased region" description="Pro residues" evidence="1">
    <location>
        <begin position="797"/>
        <end position="807"/>
    </location>
</feature>
<sequence>MAMFSKALSSLTSNISSAYSLSQQPTSLAGPWKIYDAKHRKTGKPASVFVFSPKVLDQQQHGSLGGRSSGGVSLKKAQEEVVDRLKREAGALARLRHPSILELAEPVEETRNGGLMFATEPVTASLAQVLQDKDGSERGGGRGGSRFYVEEADGTRRRKELEVDELEIQKGLLQLGKGLEFLHESAGLVHANLTPESILINAKGDWKIAGLAFCGPHESSTSATSMPPISLHEVLSHDPRLPRNVQLDIDYTSPDFVLDNHLTSSADMFSLGLLIIALYNTPHTSPLKTSGSLSTYKRTFSSSSTIPTQHNNFHVPTNNTNPFPPKLATDLLPRLITRRPAQRLTAREFQEAAYFDNILVSTIRFLDALPAKTPQEKAAFMRGLPRIMPQFPKSVLEKKVLPALLEEMKDRELLAPILTCVFAMVQAMPTGKRAFESVVAPKLREVFLSSSTGQGGKHAPSQHQQAAGAAAAGEKDTSKEAGLMVLLENMSTVATHCDGRTFREDIFPILLLALDALTTHGLVDAALGTLPVVLPVLDFSTIKNELFPVIAGVFAKTSSLAIKIRGLEAFYTLCGGSGNDGVGGDDDQAEDDLNGVGVPDMRKGGRGGSSSSIILDKFTVQEKVVPLLKGIKTKEPGVMMAALKVFRQVGEVADSEFLAVEVLPALWQMSLGPLLNLQQFQAFMRLVKRLSERIEREQTRKLQEMGGGNGGVGVGGVGARRAQQVGSGGASNGLSNGEDADFETLVSGRKPAAAGNDDLMNDWGVPSTTPAQPLGTQTYTAKKTHDQPTFSWQTPSSPAPSSAPAPQQPAMNALRSGAQPAARTITPDQSLSSFASLTPQSAFSQPLQPTRTGSQTGTSMGSMPLRPAQQPPQQSSGFNSNGTSLDWSAAATKNANWTVPKPPQQQQQMSGQGTNGFGATSKPSGAGFGIPPPPMSPQNVGQFGQLGAGQRQGSWGVGQQQQQMNGSSSGGPGGGGGGGGGGGTGLDRYESLI</sequence>
<dbReference type="AlphaFoldDB" id="A0A3M7HN02"/>
<comment type="caution">
    <text evidence="3">The sequence shown here is derived from an EMBL/GenBank/DDBJ whole genome shotgun (WGS) entry which is preliminary data.</text>
</comment>
<feature type="compositionally biased region" description="Low complexity" evidence="1">
    <location>
        <begin position="949"/>
        <end position="967"/>
    </location>
</feature>
<feature type="region of interest" description="Disordered" evidence="1">
    <location>
        <begin position="750"/>
        <end position="826"/>
    </location>
</feature>
<dbReference type="EMBL" id="QWIS01000026">
    <property type="protein sequence ID" value="RMZ14588.1"/>
    <property type="molecule type" value="Genomic_DNA"/>
</dbReference>
<dbReference type="SMART" id="SM00220">
    <property type="entry name" value="S_TKc"/>
    <property type="match status" value="1"/>
</dbReference>
<feature type="compositionally biased region" description="Polar residues" evidence="1">
    <location>
        <begin position="909"/>
        <end position="923"/>
    </location>
</feature>
<dbReference type="CDD" id="cd14011">
    <property type="entry name" value="PK_SCY1_like"/>
    <property type="match status" value="1"/>
</dbReference>
<feature type="compositionally biased region" description="Polar residues" evidence="1">
    <location>
        <begin position="766"/>
        <end position="794"/>
    </location>
</feature>
<proteinExistence type="predicted"/>
<gene>
    <name evidence="3" type="ORF">D0860_02013</name>
</gene>
<dbReference type="Gene3D" id="3.30.200.20">
    <property type="entry name" value="Phosphorylase Kinase, domain 1"/>
    <property type="match status" value="1"/>
</dbReference>
<dbReference type="GO" id="GO:0004672">
    <property type="term" value="F:protein kinase activity"/>
    <property type="evidence" value="ECO:0007669"/>
    <property type="project" value="InterPro"/>
</dbReference>
<feature type="compositionally biased region" description="Polar residues" evidence="1">
    <location>
        <begin position="839"/>
        <end position="861"/>
    </location>
</feature>
<dbReference type="Gene3D" id="1.25.10.10">
    <property type="entry name" value="Leucine-rich Repeat Variant"/>
    <property type="match status" value="1"/>
</dbReference>
<dbReference type="PROSITE" id="PS50011">
    <property type="entry name" value="PROTEIN_KINASE_DOM"/>
    <property type="match status" value="1"/>
</dbReference>
<dbReference type="InterPro" id="IPR051177">
    <property type="entry name" value="CIK-Related_Protein"/>
</dbReference>
<dbReference type="InterPro" id="IPR011009">
    <property type="entry name" value="Kinase-like_dom_sf"/>
</dbReference>
<feature type="compositionally biased region" description="Polar residues" evidence="1">
    <location>
        <begin position="871"/>
        <end position="885"/>
    </location>
</feature>
<dbReference type="Proteomes" id="UP000280598">
    <property type="component" value="Unassembled WGS sequence"/>
</dbReference>
<dbReference type="PANTHER" id="PTHR12984:SF6">
    <property type="entry name" value="SCY1-LIKE PROTEIN 2"/>
    <property type="match status" value="1"/>
</dbReference>
<dbReference type="SUPFAM" id="SSF56112">
    <property type="entry name" value="Protein kinase-like (PK-like)"/>
    <property type="match status" value="1"/>
</dbReference>